<dbReference type="InterPro" id="IPR009057">
    <property type="entry name" value="Homeodomain-like_sf"/>
</dbReference>
<dbReference type="SUPFAM" id="SSF46689">
    <property type="entry name" value="Homeodomain-like"/>
    <property type="match status" value="1"/>
</dbReference>
<dbReference type="Gene3D" id="1.10.1740.10">
    <property type="match status" value="1"/>
</dbReference>
<keyword evidence="4" id="KW-0804">Transcription</keyword>
<dbReference type="PANTHER" id="PTHR30385">
    <property type="entry name" value="SIGMA FACTOR F FLAGELLAR"/>
    <property type="match status" value="1"/>
</dbReference>
<dbReference type="GO" id="GO:0003677">
    <property type="term" value="F:DNA binding"/>
    <property type="evidence" value="ECO:0007669"/>
    <property type="project" value="UniProtKB-KW"/>
</dbReference>
<dbReference type="AlphaFoldDB" id="A0A841K5J8"/>
<dbReference type="GO" id="GO:0006352">
    <property type="term" value="P:DNA-templated transcription initiation"/>
    <property type="evidence" value="ECO:0007669"/>
    <property type="project" value="InterPro"/>
</dbReference>
<accession>A0A841K5J8</accession>
<dbReference type="InterPro" id="IPR025736">
    <property type="entry name" value="PucR_C-HTH_dom"/>
</dbReference>
<organism evidence="7 8">
    <name type="scientific">Chelatococcus composti</name>
    <dbReference type="NCBI Taxonomy" id="1743235"/>
    <lineage>
        <taxon>Bacteria</taxon>
        <taxon>Pseudomonadati</taxon>
        <taxon>Pseudomonadota</taxon>
        <taxon>Alphaproteobacteria</taxon>
        <taxon>Hyphomicrobiales</taxon>
        <taxon>Chelatococcaceae</taxon>
        <taxon>Chelatococcus</taxon>
    </lineage>
</organism>
<reference evidence="7 8" key="1">
    <citation type="submission" date="2020-08" db="EMBL/GenBank/DDBJ databases">
        <title>Genomic Encyclopedia of Type Strains, Phase IV (KMG-IV): sequencing the most valuable type-strain genomes for metagenomic binning, comparative biology and taxonomic classification.</title>
        <authorList>
            <person name="Goeker M."/>
        </authorList>
    </citation>
    <scope>NUCLEOTIDE SEQUENCE [LARGE SCALE GENOMIC DNA]</scope>
    <source>
        <strain evidence="7 8">DSM 101465</strain>
    </source>
</reference>
<feature type="domain" description="RNA polymerase sigma-70 region 2" evidence="5">
    <location>
        <begin position="23"/>
        <end position="73"/>
    </location>
</feature>
<proteinExistence type="predicted"/>
<keyword evidence="8" id="KW-1185">Reference proteome</keyword>
<dbReference type="RefSeq" id="WP_183333602.1">
    <property type="nucleotide sequence ID" value="NZ_BMHX01000003.1"/>
</dbReference>
<dbReference type="EMBL" id="JACHEH010000003">
    <property type="protein sequence ID" value="MBB6167761.1"/>
    <property type="molecule type" value="Genomic_DNA"/>
</dbReference>
<dbReference type="Pfam" id="PF13556">
    <property type="entry name" value="HTH_30"/>
    <property type="match status" value="1"/>
</dbReference>
<dbReference type="Pfam" id="PF04542">
    <property type="entry name" value="Sigma70_r2"/>
    <property type="match status" value="1"/>
</dbReference>
<name>A0A841K5J8_9HYPH</name>
<evidence type="ECO:0000256" key="4">
    <source>
        <dbReference type="ARBA" id="ARBA00023163"/>
    </source>
</evidence>
<dbReference type="Proteomes" id="UP000588017">
    <property type="component" value="Unassembled WGS sequence"/>
</dbReference>
<evidence type="ECO:0000313" key="8">
    <source>
        <dbReference type="Proteomes" id="UP000588017"/>
    </source>
</evidence>
<feature type="domain" description="PucR C-terminal helix-turn-helix" evidence="6">
    <location>
        <begin position="152"/>
        <end position="180"/>
    </location>
</feature>
<evidence type="ECO:0000259" key="6">
    <source>
        <dbReference type="Pfam" id="PF13556"/>
    </source>
</evidence>
<evidence type="ECO:0000256" key="3">
    <source>
        <dbReference type="ARBA" id="ARBA00023125"/>
    </source>
</evidence>
<evidence type="ECO:0000259" key="5">
    <source>
        <dbReference type="Pfam" id="PF04542"/>
    </source>
</evidence>
<keyword evidence="3" id="KW-0238">DNA-binding</keyword>
<dbReference type="Gene3D" id="1.10.10.2840">
    <property type="entry name" value="PucR C-terminal helix-turn-helix domain"/>
    <property type="match status" value="1"/>
</dbReference>
<dbReference type="GO" id="GO:0016987">
    <property type="term" value="F:sigma factor activity"/>
    <property type="evidence" value="ECO:0007669"/>
    <property type="project" value="UniProtKB-KW"/>
</dbReference>
<dbReference type="SUPFAM" id="SSF88946">
    <property type="entry name" value="Sigma2 domain of RNA polymerase sigma factors"/>
    <property type="match status" value="1"/>
</dbReference>
<evidence type="ECO:0000256" key="1">
    <source>
        <dbReference type="ARBA" id="ARBA00023015"/>
    </source>
</evidence>
<sequence>MEQLQQLTDPTTRISRNIRIRAARLARSGAVPGLDAEDIEQELRLDLIRRARNFDPAKSSFDTFADRIVANRVATLASSTMAMHAERAMLCIDAPVSDDDGGLTLSDVLPEAAALDPVDAFSLAHGPGLRGDVGRLLAALCPATRQVALAVSQLSISEAARALGVHRSTIYERLGRIREIATEMGLDGYFEAVPTVAAPRR</sequence>
<dbReference type="InterPro" id="IPR013325">
    <property type="entry name" value="RNA_pol_sigma_r2"/>
</dbReference>
<evidence type="ECO:0000256" key="2">
    <source>
        <dbReference type="ARBA" id="ARBA00023082"/>
    </source>
</evidence>
<dbReference type="InterPro" id="IPR042070">
    <property type="entry name" value="PucR_C-HTH_sf"/>
</dbReference>
<protein>
    <submittedName>
        <fullName evidence="7">RNA polymerase sigma-70 factor (ECF subfamily)</fullName>
    </submittedName>
</protein>
<keyword evidence="2" id="KW-0731">Sigma factor</keyword>
<gene>
    <name evidence="7" type="ORF">HNQ73_001384</name>
</gene>
<keyword evidence="1" id="KW-0805">Transcription regulation</keyword>
<dbReference type="InterPro" id="IPR007627">
    <property type="entry name" value="RNA_pol_sigma70_r2"/>
</dbReference>
<evidence type="ECO:0000313" key="7">
    <source>
        <dbReference type="EMBL" id="MBB6167761.1"/>
    </source>
</evidence>
<comment type="caution">
    <text evidence="7">The sequence shown here is derived from an EMBL/GenBank/DDBJ whole genome shotgun (WGS) entry which is preliminary data.</text>
</comment>